<reference evidence="1 2" key="1">
    <citation type="submission" date="2016-06" db="EMBL/GenBank/DDBJ databases">
        <title>The Draft Genome Sequence and Annotation of the Desert Woodrat Neotoma lepida.</title>
        <authorList>
            <person name="Campbell M."/>
            <person name="Oakeson K.F."/>
            <person name="Yandell M."/>
            <person name="Halpert J.R."/>
            <person name="Dearing D."/>
        </authorList>
    </citation>
    <scope>NUCLEOTIDE SEQUENCE [LARGE SCALE GENOMIC DNA]</scope>
    <source>
        <strain evidence="1">417</strain>
        <tissue evidence="1">Liver</tissue>
    </source>
</reference>
<proteinExistence type="predicted"/>
<name>A0A1A6HHQ5_NEOLE</name>
<comment type="caution">
    <text evidence="1">The sequence shown here is derived from an EMBL/GenBank/DDBJ whole genome shotgun (WGS) entry which is preliminary data.</text>
</comment>
<sequence>MKLYLLCSPLSRIKHLHFLATVHMPPTQNPGLTFLNLTNCQKKKSDTAFGILEAPPSISLMTRIFSDTLTHPQKPLFLRTLHVLLDPKIW</sequence>
<organism evidence="1 2">
    <name type="scientific">Neotoma lepida</name>
    <name type="common">Desert woodrat</name>
    <dbReference type="NCBI Taxonomy" id="56216"/>
    <lineage>
        <taxon>Eukaryota</taxon>
        <taxon>Metazoa</taxon>
        <taxon>Chordata</taxon>
        <taxon>Craniata</taxon>
        <taxon>Vertebrata</taxon>
        <taxon>Euteleostomi</taxon>
        <taxon>Mammalia</taxon>
        <taxon>Eutheria</taxon>
        <taxon>Euarchontoglires</taxon>
        <taxon>Glires</taxon>
        <taxon>Rodentia</taxon>
        <taxon>Myomorpha</taxon>
        <taxon>Muroidea</taxon>
        <taxon>Cricetidae</taxon>
        <taxon>Neotominae</taxon>
        <taxon>Neotoma</taxon>
    </lineage>
</organism>
<accession>A0A1A6HHQ5</accession>
<evidence type="ECO:0000313" key="1">
    <source>
        <dbReference type="EMBL" id="OBS77764.1"/>
    </source>
</evidence>
<keyword evidence="2" id="KW-1185">Reference proteome</keyword>
<dbReference type="EMBL" id="LZPO01027971">
    <property type="protein sequence ID" value="OBS77764.1"/>
    <property type="molecule type" value="Genomic_DNA"/>
</dbReference>
<protein>
    <submittedName>
        <fullName evidence="1">Uncharacterized protein</fullName>
    </submittedName>
</protein>
<gene>
    <name evidence="1" type="ORF">A6R68_19849</name>
</gene>
<evidence type="ECO:0000313" key="2">
    <source>
        <dbReference type="Proteomes" id="UP000092124"/>
    </source>
</evidence>
<dbReference type="Proteomes" id="UP000092124">
    <property type="component" value="Unassembled WGS sequence"/>
</dbReference>
<dbReference type="AlphaFoldDB" id="A0A1A6HHQ5"/>